<evidence type="ECO:0000313" key="5">
    <source>
        <dbReference type="Proteomes" id="UP000316726"/>
    </source>
</evidence>
<dbReference type="PANTHER" id="PTHR12897">
    <property type="entry name" value="COLON CANCER-ASSOCIATED PROTEIN MIC1"/>
    <property type="match status" value="1"/>
</dbReference>
<protein>
    <submittedName>
        <fullName evidence="4">Uncharacterized protein</fullName>
    </submittedName>
</protein>
<dbReference type="Pfam" id="PF21029">
    <property type="entry name" value="RMC1_N"/>
    <property type="match status" value="1"/>
</dbReference>
<dbReference type="GO" id="GO:0035658">
    <property type="term" value="C:Mon1-Ccz1 complex"/>
    <property type="evidence" value="ECO:0007669"/>
    <property type="project" value="InterPro"/>
</dbReference>
<reference evidence="4 5" key="1">
    <citation type="submission" date="2018-07" db="EMBL/GenBank/DDBJ databases">
        <title>The complete nuclear genome of the prasinophyte Chloropicon primus (CCMP1205).</title>
        <authorList>
            <person name="Pombert J.-F."/>
            <person name="Otis C."/>
            <person name="Turmel M."/>
            <person name="Lemieux C."/>
        </authorList>
    </citation>
    <scope>NUCLEOTIDE SEQUENCE [LARGE SCALE GENOMIC DNA]</scope>
    <source>
        <strain evidence="4 5">CCMP1205</strain>
    </source>
</reference>
<dbReference type="OrthoDB" id="513429at2759"/>
<name>A0A5B8MRU9_9CHLO</name>
<dbReference type="AlphaFoldDB" id="A0A5B8MRU9"/>
<evidence type="ECO:0000259" key="2">
    <source>
        <dbReference type="Pfam" id="PF07035"/>
    </source>
</evidence>
<gene>
    <name evidence="4" type="ORF">A3770_10p58370</name>
</gene>
<dbReference type="GO" id="GO:0005765">
    <property type="term" value="C:lysosomal membrane"/>
    <property type="evidence" value="ECO:0007669"/>
    <property type="project" value="TreeGrafter"/>
</dbReference>
<dbReference type="InterPro" id="IPR009755">
    <property type="entry name" value="RMC1_C"/>
</dbReference>
<proteinExistence type="predicted"/>
<accession>A0A5B8MRU9</accession>
<evidence type="ECO:0000313" key="4">
    <source>
        <dbReference type="EMBL" id="QDZ23319.1"/>
    </source>
</evidence>
<feature type="domain" description="Mic1" evidence="2">
    <location>
        <begin position="487"/>
        <end position="712"/>
    </location>
</feature>
<dbReference type="InterPro" id="IPR040371">
    <property type="entry name" value="RMC1"/>
</dbReference>
<feature type="region of interest" description="Disordered" evidence="1">
    <location>
        <begin position="1"/>
        <end position="27"/>
    </location>
</feature>
<sequence length="727" mass="81185">MSSPGSATTSEDSMSKPQQVFRSRRQSSIQASPLPLAHVHLRPVLNLSPSFLTNVSKSCVYDDTHKQLLVVADNKLLFWNLPEIGVAHSGGLGARRGEGDKISSPAPGSPKAADFASMDSVVSPQVCFLSQGPVITARFSPDRKLLAVQRSETEIEFVNQQDGSQFWQKCKSSSKLGLGPEVKLLGFFWCSDMAKFDIVFVTTAGLELHKLLDSRKGLQLKDAKKHPIRWYKYTADTRLIIIATGDDCTRLLGYQFAPQGLIKLPRFDIDLQNEGKSKGKQALTSDSIHPIALYGKLFCCHINPLAERVVLYRLYKDAIIKQFSYPTYSPHMGISIVDNLLLVHHMNSGLVMIFDIMTNNMQPFVSPLPVLCKGSAAASSNYAAAGRLQSPANTMSLSPSTRSESLLSVMASQEEENDGGEDKTNPFKRGNKAVCVTMSNFLLAMDVGNEMVWMIELDLNAIAMSCPNRLHTISFLHRRVESKHPRWNPKKMIIGTVKTMVQENESIPILKQAFDIICYVIASSPGSNLSERAASQKVPSPAKLASNNGGIDLQQLHEQIFESLFEDQAVEPALLFRAMETFYLCSSSFRLKLPPCFFELMIDMLIAMRKFEVLTQYLSGHFFEDSKDLARKLESLSADYPHMSQYALDMYFRMKEYDECCAVLFKHGRLIDALKMLKDYHLSSIAPTAFLDAAEAVQDPMVYASVYRFCKEFVPGFRAKPTMNMNM</sequence>
<evidence type="ECO:0000259" key="3">
    <source>
        <dbReference type="Pfam" id="PF21029"/>
    </source>
</evidence>
<evidence type="ECO:0000256" key="1">
    <source>
        <dbReference type="SAM" id="MobiDB-lite"/>
    </source>
</evidence>
<keyword evidence="5" id="KW-1185">Reference proteome</keyword>
<dbReference type="GO" id="GO:0031902">
    <property type="term" value="C:late endosome membrane"/>
    <property type="evidence" value="ECO:0007669"/>
    <property type="project" value="TreeGrafter"/>
</dbReference>
<feature type="domain" description="Regulator of MON1-CCZ1 complex N-terminal" evidence="3">
    <location>
        <begin position="122"/>
        <end position="216"/>
    </location>
</feature>
<organism evidence="4 5">
    <name type="scientific">Chloropicon primus</name>
    <dbReference type="NCBI Taxonomy" id="1764295"/>
    <lineage>
        <taxon>Eukaryota</taxon>
        <taxon>Viridiplantae</taxon>
        <taxon>Chlorophyta</taxon>
        <taxon>Chloropicophyceae</taxon>
        <taxon>Chloropicales</taxon>
        <taxon>Chloropicaceae</taxon>
        <taxon>Chloropicon</taxon>
    </lineage>
</organism>
<dbReference type="GO" id="GO:0010506">
    <property type="term" value="P:regulation of autophagy"/>
    <property type="evidence" value="ECO:0007669"/>
    <property type="project" value="InterPro"/>
</dbReference>
<dbReference type="PANTHER" id="PTHR12897:SF4">
    <property type="entry name" value="REGULATOR OF MON1-CCZ1 COMPLEX"/>
    <property type="match status" value="1"/>
</dbReference>
<dbReference type="Proteomes" id="UP000316726">
    <property type="component" value="Chromosome 10"/>
</dbReference>
<dbReference type="EMBL" id="CP031043">
    <property type="protein sequence ID" value="QDZ23319.1"/>
    <property type="molecule type" value="Genomic_DNA"/>
</dbReference>
<dbReference type="InterPro" id="IPR049040">
    <property type="entry name" value="RMC1_N"/>
</dbReference>
<dbReference type="Pfam" id="PF07035">
    <property type="entry name" value="RMC1_C"/>
    <property type="match status" value="1"/>
</dbReference>